<reference evidence="3 4" key="1">
    <citation type="submission" date="2020-07" db="EMBL/GenBank/DDBJ databases">
        <title>Characterization and genome sequencing of isolate MD1, a novel member within the family Lachnospiraceae.</title>
        <authorList>
            <person name="Rettenmaier R."/>
            <person name="Di Bello L."/>
            <person name="Zinser C."/>
            <person name="Scheitz K."/>
            <person name="Liebl W."/>
            <person name="Zverlov V."/>
        </authorList>
    </citation>
    <scope>NUCLEOTIDE SEQUENCE [LARGE SCALE GENOMIC DNA]</scope>
    <source>
        <strain evidence="3 4">MD1</strain>
    </source>
</reference>
<evidence type="ECO:0000313" key="4">
    <source>
        <dbReference type="Proteomes" id="UP000574276"/>
    </source>
</evidence>
<evidence type="ECO:0000259" key="2">
    <source>
        <dbReference type="SMART" id="SM00635"/>
    </source>
</evidence>
<feature type="region of interest" description="Disordered" evidence="1">
    <location>
        <begin position="1282"/>
        <end position="1309"/>
    </location>
</feature>
<dbReference type="Pfam" id="PF16640">
    <property type="entry name" value="Big_3_5"/>
    <property type="match status" value="1"/>
</dbReference>
<comment type="caution">
    <text evidence="3">The sequence shown here is derived from an EMBL/GenBank/DDBJ whole genome shotgun (WGS) entry which is preliminary data.</text>
</comment>
<gene>
    <name evidence="3" type="ORF">H0486_02825</name>
</gene>
<feature type="domain" description="BIG2" evidence="2">
    <location>
        <begin position="1489"/>
        <end position="1577"/>
    </location>
</feature>
<dbReference type="SMART" id="SM00635">
    <property type="entry name" value="BID_2"/>
    <property type="match status" value="3"/>
</dbReference>
<dbReference type="Pfam" id="PF18676">
    <property type="entry name" value="MBG_2"/>
    <property type="match status" value="1"/>
</dbReference>
<dbReference type="SUPFAM" id="SSF49373">
    <property type="entry name" value="Invasin/intimin cell-adhesion fragments"/>
    <property type="match status" value="1"/>
</dbReference>
<name>A0A839JVX9_9FIRM</name>
<dbReference type="InterPro" id="IPR013783">
    <property type="entry name" value="Ig-like_fold"/>
</dbReference>
<dbReference type="EMBL" id="JACEGA010000001">
    <property type="protein sequence ID" value="MBB2181813.1"/>
    <property type="molecule type" value="Genomic_DNA"/>
</dbReference>
<feature type="domain" description="BIG2" evidence="2">
    <location>
        <begin position="1114"/>
        <end position="1185"/>
    </location>
</feature>
<organism evidence="3 4">
    <name type="scientific">Variimorphobacter saccharofermentans</name>
    <dbReference type="NCBI Taxonomy" id="2755051"/>
    <lineage>
        <taxon>Bacteria</taxon>
        <taxon>Bacillati</taxon>
        <taxon>Bacillota</taxon>
        <taxon>Clostridia</taxon>
        <taxon>Lachnospirales</taxon>
        <taxon>Lachnospiraceae</taxon>
        <taxon>Variimorphobacter</taxon>
    </lineage>
</organism>
<protein>
    <submittedName>
        <fullName evidence="3">Ig-like domain repeat protein</fullName>
    </submittedName>
</protein>
<dbReference type="RefSeq" id="WP_228351564.1">
    <property type="nucleotide sequence ID" value="NZ_JACEGA010000001.1"/>
</dbReference>
<dbReference type="InterPro" id="IPR008964">
    <property type="entry name" value="Invasin/intimin_cell_adhesion"/>
</dbReference>
<dbReference type="Gene3D" id="2.60.40.10">
    <property type="entry name" value="Immunoglobulins"/>
    <property type="match status" value="2"/>
</dbReference>
<dbReference type="Proteomes" id="UP000574276">
    <property type="component" value="Unassembled WGS sequence"/>
</dbReference>
<dbReference type="Pfam" id="PF02368">
    <property type="entry name" value="Big_2"/>
    <property type="match status" value="1"/>
</dbReference>
<dbReference type="Gene3D" id="2.60.40.1080">
    <property type="match status" value="2"/>
</dbReference>
<feature type="compositionally biased region" description="Gly residues" evidence="1">
    <location>
        <begin position="1284"/>
        <end position="1296"/>
    </location>
</feature>
<keyword evidence="4" id="KW-1185">Reference proteome</keyword>
<accession>A0A839JVX9</accession>
<sequence length="1661" mass="175356">MERRTKKNSIVVVKRERKRVLAIVLAILMVVSAIDFGGMQYVSAADEDTTNVITALAGLPGEIANQQLVVGSPESAINLPDSLSVASEVYNVDEAQAVTGSAISVNLTYNLTGVTWEIDADQSSSASFDSSVGNTYYTYIPVLPTTDSEGISIRLADSVSLPYIRVQIVGTDEASVTEADGTPHYYTTVEAAIIAAMSMNGSTVTLLKDAETTDNVIINSGDFTIDLNGKTLTCNQLNIATGAVLSMQDSSGNNSGSYIGAIFTEGELNISGGTYKYTGDINYTYTLETLTIRRYITIYAKNGSSGEISGGIFQRNGYTTAYYALAYESNSSLKVLGGYFDSINGLASNTGNKLPVGYCLMNSDNNTPVPYPGGQNNFFSYITVEQCTEHDYGTQRYCRYCHTENPDYGGPVWVTIDGTTTKYEAAEIANAFAAANGNTAAITLNTDVYASNLSLTSGTIIIDLNGYKLLSGTQYSHIFDLNGAEVILKNGTVQIAERNNGIRLSSGSLTIESVTFSSVSYTAASLDIQGGTVEINGANFQYYDSIEQKAGHLTVSEGSFGGTVELNGGETLLEGGHYSEIIIDDNDPRNIADLLPMGAMMKSDTGTVYSKDQLRIKGISQVAVLEAPIIITAQPQNTESVTYGYFFRSSFTRTMSVTAEKTSTASEDSSIAYQWYRVKSGSETSDTALGTADTQTMPSGLDAGTYSFYCVITCGDYIVNSQSADFIVEKAAPRIGLDVINLGDTPFIYGEGVYLQAMINGENGEHPDGRVTFMIDGVIVTTVDYDYDDGHDYFCQTGIIQAFDAGKHSFTAIYHPSTDGTGKNYESASSATVERTIAKADQSISITEVSGKKYNDADFTLETTGGSGTGAVTFSVPEDNGVLSISQKEDGRFYAAIIGAGEVTVTAIKAEDTNYNEATDMQLITIEKAAAPSITWPNASSIIYGQKLSASALSVSSTEYGTFAWTDGSTVPTVTNGGYEVTFTPNAGTVANYEAITNTTKMVAITVSKATPAVTVSADISDDAGSRKATLTATVTGTGDGETPTGTVKFTGSTSGSDVDIEGATAVTITGGKATYTWTGLANQIYKVKAVYNGSANYNTATSTEITFDTNKENQAALNIGSIGTKTYGDGTFTLSATGGSGGGAVTFESSDSTIVSISGTTATIHKAGSVTITATKAATDTYNEASASVSLIVGKKVLTVKADNKLNIIKGAVMPALTYTVTGLVGSDTFIDPILSTTATDTKTLGEYDITISGGTFANADNYTINYTSGKLTIINEPVSPGGLSGGGSSNGGGSSTATPQPDAGTPVIKGASNQAGWKAIKEQIGQTREGDTVTIEMNGSLVVPGEVLDAIRGTDTTLVFDMGEGITWSINGQSITANSLNDVNLDITLDTDAIPAGIISQMAGEQDSNTLSLAYDGPFGFTSVLTINLNKINAGKYGNLFYYNPVTKQLTLQAVEKIGEKGNVELPFPHASDYVVIISEKPMLEKTLDQIEISAVKGTLYVGGTEKKSMTLKFKLPQLLEEAVEKDSSIRKITYQSSNPKVATVNASGKIIAKKAGKTTVTTLVTINGVQRKFRTIITVSKAYIKLIGSTNTLKTGDTFTYKAVGYGVKTEDIMFYTSKKSVVVINKTTGKAKARTKGTDYIIAKAGKVKVKIKVKVS</sequence>
<dbReference type="InterPro" id="IPR041286">
    <property type="entry name" value="MBG_2"/>
</dbReference>
<dbReference type="InterPro" id="IPR003343">
    <property type="entry name" value="Big_2"/>
</dbReference>
<dbReference type="InterPro" id="IPR032109">
    <property type="entry name" value="Big_3_5"/>
</dbReference>
<proteinExistence type="predicted"/>
<evidence type="ECO:0000313" key="3">
    <source>
        <dbReference type="EMBL" id="MBB2181813.1"/>
    </source>
</evidence>
<evidence type="ECO:0000256" key="1">
    <source>
        <dbReference type="SAM" id="MobiDB-lite"/>
    </source>
</evidence>
<feature type="domain" description="BIG2" evidence="2">
    <location>
        <begin position="1583"/>
        <end position="1659"/>
    </location>
</feature>